<dbReference type="HOGENOM" id="CLU_146610_0_1_9"/>
<dbReference type="Proteomes" id="UP000003011">
    <property type="component" value="Unassembled WGS sequence"/>
</dbReference>
<accession>G5GH32</accession>
<protein>
    <submittedName>
        <fullName evidence="1">Uncharacterized protein</fullName>
    </submittedName>
</protein>
<reference evidence="1 2" key="1">
    <citation type="submission" date="2011-08" db="EMBL/GenBank/DDBJ databases">
        <title>The Genome Sequence of Johnsonella ignava ATCC 51276.</title>
        <authorList>
            <consortium name="The Broad Institute Genome Sequencing Platform"/>
            <person name="Earl A."/>
            <person name="Ward D."/>
            <person name="Feldgarden M."/>
            <person name="Gevers D."/>
            <person name="Izard J."/>
            <person name="Blanton J.M."/>
            <person name="Baranova O.V."/>
            <person name="Dewhirst F.E."/>
            <person name="Young S.K."/>
            <person name="Zeng Q."/>
            <person name="Gargeya S."/>
            <person name="Fitzgerald M."/>
            <person name="Haas B."/>
            <person name="Abouelleil A."/>
            <person name="Alvarado L."/>
            <person name="Arachchi H.M."/>
            <person name="Berlin A."/>
            <person name="Brown A."/>
            <person name="Chapman S.B."/>
            <person name="Chen Z."/>
            <person name="Dunbar C."/>
            <person name="Freedman E."/>
            <person name="Gearin G."/>
            <person name="Gellesch M."/>
            <person name="Goldberg J."/>
            <person name="Griggs A."/>
            <person name="Gujja S."/>
            <person name="Heiman D."/>
            <person name="Howarth C."/>
            <person name="Larson L."/>
            <person name="Lui A."/>
            <person name="MacDonald P.J.P."/>
            <person name="Montmayeur A."/>
            <person name="Murphy C."/>
            <person name="Neiman D."/>
            <person name="Pearson M."/>
            <person name="Priest M."/>
            <person name="Roberts A."/>
            <person name="Saif S."/>
            <person name="Shea T."/>
            <person name="Shenoy N."/>
            <person name="Sisk P."/>
            <person name="Stolte C."/>
            <person name="Sykes S."/>
            <person name="Wortman J."/>
            <person name="Nusbaum C."/>
            <person name="Birren B."/>
        </authorList>
    </citation>
    <scope>NUCLEOTIDE SEQUENCE [LARGE SCALE GENOMIC DNA]</scope>
    <source>
        <strain evidence="1 2">ATCC 51276</strain>
    </source>
</reference>
<sequence>MSDKYDKGDLFEGDELTVTIKLEDNTEIECIVLNIFEVDTREYIAVLPEDEECEDVYLYRYTQKDDGEPELTNIESDEEYEAVVDAFEEILDMQEFEEFLSEDDDFKD</sequence>
<dbReference type="STRING" id="679200.HMPREF9333_00872"/>
<evidence type="ECO:0000313" key="1">
    <source>
        <dbReference type="EMBL" id="EHI55829.1"/>
    </source>
</evidence>
<dbReference type="OrthoDB" id="9796509at2"/>
<dbReference type="EMBL" id="ACZL01000015">
    <property type="protein sequence ID" value="EHI55829.1"/>
    <property type="molecule type" value="Genomic_DNA"/>
</dbReference>
<dbReference type="InterPro" id="IPR009711">
    <property type="entry name" value="UPF0473"/>
</dbReference>
<dbReference type="Pfam" id="PF06949">
    <property type="entry name" value="DUF1292"/>
    <property type="match status" value="1"/>
</dbReference>
<dbReference type="AlphaFoldDB" id="G5GH32"/>
<evidence type="ECO:0000313" key="2">
    <source>
        <dbReference type="Proteomes" id="UP000003011"/>
    </source>
</evidence>
<gene>
    <name evidence="1" type="ORF">HMPREF9333_00872</name>
</gene>
<comment type="caution">
    <text evidence="1">The sequence shown here is derived from an EMBL/GenBank/DDBJ whole genome shotgun (WGS) entry which is preliminary data.</text>
</comment>
<keyword evidence="2" id="KW-1185">Reference proteome</keyword>
<proteinExistence type="predicted"/>
<dbReference type="RefSeq" id="WP_005540152.1">
    <property type="nucleotide sequence ID" value="NZ_JH378831.1"/>
</dbReference>
<name>G5GH32_9FIRM</name>
<dbReference type="eggNOG" id="ENOG5032YNK">
    <property type="taxonomic scope" value="Bacteria"/>
</dbReference>
<organism evidence="1 2">
    <name type="scientific">Johnsonella ignava ATCC 51276</name>
    <dbReference type="NCBI Taxonomy" id="679200"/>
    <lineage>
        <taxon>Bacteria</taxon>
        <taxon>Bacillati</taxon>
        <taxon>Bacillota</taxon>
        <taxon>Clostridia</taxon>
        <taxon>Lachnospirales</taxon>
        <taxon>Lachnospiraceae</taxon>
        <taxon>Johnsonella</taxon>
    </lineage>
</organism>